<accession>A0A8S4NLR0</accession>
<comment type="caution">
    <text evidence="2">The sequence shown here is derived from an EMBL/GenBank/DDBJ whole genome shotgun (WGS) entry which is preliminary data.</text>
</comment>
<feature type="chain" id="PRO_5035895031" evidence="1">
    <location>
        <begin position="23"/>
        <end position="467"/>
    </location>
</feature>
<evidence type="ECO:0000313" key="2">
    <source>
        <dbReference type="EMBL" id="CAH1781951.1"/>
    </source>
</evidence>
<proteinExistence type="predicted"/>
<dbReference type="AlphaFoldDB" id="A0A8S4NLR0"/>
<evidence type="ECO:0000313" key="3">
    <source>
        <dbReference type="Proteomes" id="UP000749559"/>
    </source>
</evidence>
<keyword evidence="1" id="KW-0732">Signal</keyword>
<gene>
    <name evidence="2" type="ORF">OFUS_LOCUS8451</name>
</gene>
<evidence type="ECO:0000256" key="1">
    <source>
        <dbReference type="SAM" id="SignalP"/>
    </source>
</evidence>
<sequence length="467" mass="52600">MHNMKKILCIFLYCITSFNTFAHDSPVKVLRVPNANNVYGRIDPKTSKGSVHYLGTFNTTEECEKECIKQVERCWSYTHHSSKFTGYEGQCFGRIEELLWSPMKEMGINSGRILWPCRSNLDCSLNGECLDGMCKCDQAWMLHNCDELNLLKADKNTGYKQMDDGVPTSSWGGPVIRDPVDGTYHMFPAEMTRHCGINSWTVNSRIVHAVSETPLGKYKRIQEQQPPFAHEPDVINGPRGEAIMYWSAMEHKNNDTLCNCSDGSTPPSCKPGLVTFTTYMSMAARPKGPWSEPVVVFPTAPGDNNFAMVILKNGTLIGFNRVGKWGTSGSRIHLVRAESYLDPSTYKQNPDELWPLLPAAGTEDPFMYIDKRGNFHAIFHNMYPNDIQENCGGHAYSPDGINWQYGGRAFGNKVQFTDGTEFEFTRRERPHFVFDKDGVTPLALTSGAQYGGKYNDACYTLLQPINH</sequence>
<organism evidence="2 3">
    <name type="scientific">Owenia fusiformis</name>
    <name type="common">Polychaete worm</name>
    <dbReference type="NCBI Taxonomy" id="6347"/>
    <lineage>
        <taxon>Eukaryota</taxon>
        <taxon>Metazoa</taxon>
        <taxon>Spiralia</taxon>
        <taxon>Lophotrochozoa</taxon>
        <taxon>Annelida</taxon>
        <taxon>Polychaeta</taxon>
        <taxon>Sedentaria</taxon>
        <taxon>Canalipalpata</taxon>
        <taxon>Sabellida</taxon>
        <taxon>Oweniida</taxon>
        <taxon>Oweniidae</taxon>
        <taxon>Owenia</taxon>
    </lineage>
</organism>
<feature type="signal peptide" evidence="1">
    <location>
        <begin position="1"/>
        <end position="22"/>
    </location>
</feature>
<dbReference type="Gene3D" id="2.115.10.20">
    <property type="entry name" value="Glycosyl hydrolase domain, family 43"/>
    <property type="match status" value="1"/>
</dbReference>
<dbReference type="Proteomes" id="UP000749559">
    <property type="component" value="Unassembled WGS sequence"/>
</dbReference>
<dbReference type="SUPFAM" id="SSF75005">
    <property type="entry name" value="Arabinanase/levansucrase/invertase"/>
    <property type="match status" value="1"/>
</dbReference>
<dbReference type="InterPro" id="IPR023296">
    <property type="entry name" value="Glyco_hydro_beta-prop_sf"/>
</dbReference>
<dbReference type="OrthoDB" id="6130531at2759"/>
<reference evidence="2" key="1">
    <citation type="submission" date="2022-03" db="EMBL/GenBank/DDBJ databases">
        <authorList>
            <person name="Martin C."/>
        </authorList>
    </citation>
    <scope>NUCLEOTIDE SEQUENCE</scope>
</reference>
<name>A0A8S4NLR0_OWEFU</name>
<dbReference type="EMBL" id="CAIIXF020000004">
    <property type="protein sequence ID" value="CAH1781951.1"/>
    <property type="molecule type" value="Genomic_DNA"/>
</dbReference>
<keyword evidence="3" id="KW-1185">Reference proteome</keyword>
<protein>
    <submittedName>
        <fullName evidence="2">Uncharacterized protein</fullName>
    </submittedName>
</protein>